<reference evidence="11" key="1">
    <citation type="submission" date="2020-10" db="EMBL/GenBank/DDBJ databases">
        <authorList>
            <person name="Gilroy R."/>
        </authorList>
    </citation>
    <scope>NUCLEOTIDE SEQUENCE</scope>
    <source>
        <strain evidence="11">CHK186-9395</strain>
    </source>
</reference>
<dbReference type="HAMAP" id="MF_00900">
    <property type="entry name" value="GTPase_HflX"/>
    <property type="match status" value="1"/>
</dbReference>
<dbReference type="Gene3D" id="3.40.50.300">
    <property type="entry name" value="P-loop containing nucleotide triphosphate hydrolases"/>
    <property type="match status" value="1"/>
</dbReference>
<organism evidence="11 12">
    <name type="scientific">Candidatus Caccopulliclostridium gallistercoris</name>
    <dbReference type="NCBI Taxonomy" id="2840719"/>
    <lineage>
        <taxon>Bacteria</taxon>
        <taxon>Bacillati</taxon>
        <taxon>Bacillota</taxon>
        <taxon>Clostridia</taxon>
        <taxon>Candidatus Caccopulliclostridium</taxon>
    </lineage>
</organism>
<evidence type="ECO:0000256" key="5">
    <source>
        <dbReference type="ARBA" id="ARBA00023134"/>
    </source>
</evidence>
<comment type="caution">
    <text evidence="11">The sequence shown here is derived from an EMBL/GenBank/DDBJ whole genome shotgun (WGS) entry which is preliminary data.</text>
</comment>
<gene>
    <name evidence="6 11" type="primary">hflX</name>
    <name evidence="11" type="ORF">IAA62_00105</name>
</gene>
<dbReference type="InterPro" id="IPR016496">
    <property type="entry name" value="GTPase_HflX"/>
</dbReference>
<dbReference type="CDD" id="cd01878">
    <property type="entry name" value="HflX"/>
    <property type="match status" value="1"/>
</dbReference>
<dbReference type="PRINTS" id="PR00326">
    <property type="entry name" value="GTP1OBG"/>
</dbReference>
<accession>A0A9D1SY76</accession>
<dbReference type="InterPro" id="IPR042108">
    <property type="entry name" value="GTPase_HflX_N_sf"/>
</dbReference>
<dbReference type="AlphaFoldDB" id="A0A9D1SY76"/>
<dbReference type="GO" id="GO:0043022">
    <property type="term" value="F:ribosome binding"/>
    <property type="evidence" value="ECO:0007669"/>
    <property type="project" value="TreeGrafter"/>
</dbReference>
<dbReference type="FunFam" id="3.40.50.11060:FF:000001">
    <property type="entry name" value="GTPase HflX"/>
    <property type="match status" value="1"/>
</dbReference>
<feature type="binding site" evidence="7">
    <location>
        <begin position="339"/>
        <end position="341"/>
    </location>
    <ligand>
        <name>GTP</name>
        <dbReference type="ChEBI" id="CHEBI:37565"/>
    </ligand>
</feature>
<keyword evidence="1 6" id="KW-0963">Cytoplasm</keyword>
<evidence type="ECO:0000256" key="3">
    <source>
        <dbReference type="ARBA" id="ARBA00022741"/>
    </source>
</evidence>
<evidence type="ECO:0000256" key="6">
    <source>
        <dbReference type="HAMAP-Rule" id="MF_00900"/>
    </source>
</evidence>
<dbReference type="GO" id="GO:0003924">
    <property type="term" value="F:GTPase activity"/>
    <property type="evidence" value="ECO:0007669"/>
    <property type="project" value="UniProtKB-UniRule"/>
</dbReference>
<dbReference type="Pfam" id="PF01926">
    <property type="entry name" value="MMR_HSR1"/>
    <property type="match status" value="1"/>
</dbReference>
<dbReference type="InterPro" id="IPR025121">
    <property type="entry name" value="GTPase_HflX_N"/>
</dbReference>
<dbReference type="Pfam" id="PF13167">
    <property type="entry name" value="GTP-bdg_N"/>
    <property type="match status" value="1"/>
</dbReference>
<comment type="function">
    <text evidence="6">GTPase that associates with the 50S ribosomal subunit and may have a role during protein synthesis or ribosome biogenesis.</text>
</comment>
<dbReference type="GO" id="GO:0005737">
    <property type="term" value="C:cytoplasm"/>
    <property type="evidence" value="ECO:0007669"/>
    <property type="project" value="UniProtKB-SubCell"/>
</dbReference>
<keyword evidence="2 8" id="KW-0479">Metal-binding</keyword>
<evidence type="ECO:0000313" key="11">
    <source>
        <dbReference type="EMBL" id="HIV00954.1"/>
    </source>
</evidence>
<dbReference type="Pfam" id="PF16360">
    <property type="entry name" value="GTP-bdg_M"/>
    <property type="match status" value="1"/>
</dbReference>
<comment type="cofactor">
    <cofactor evidence="8">
        <name>Mg(2+)</name>
        <dbReference type="ChEBI" id="CHEBI:18420"/>
    </cofactor>
</comment>
<dbReference type="GO" id="GO:0046872">
    <property type="term" value="F:metal ion binding"/>
    <property type="evidence" value="ECO:0007669"/>
    <property type="project" value="UniProtKB-KW"/>
</dbReference>
<feature type="binding site" evidence="8">
    <location>
        <position position="234"/>
    </location>
    <ligand>
        <name>Mg(2+)</name>
        <dbReference type="ChEBI" id="CHEBI:18420"/>
    </ligand>
</feature>
<dbReference type="InterPro" id="IPR032305">
    <property type="entry name" value="GTP-bd_M"/>
</dbReference>
<keyword evidence="4 8" id="KW-0460">Magnesium</keyword>
<dbReference type="PROSITE" id="PS51705">
    <property type="entry name" value="G_HFLX"/>
    <property type="match status" value="1"/>
</dbReference>
<protein>
    <recommendedName>
        <fullName evidence="6">GTPase HflX</fullName>
    </recommendedName>
    <alternativeName>
        <fullName evidence="6">GTP-binding protein HflX</fullName>
    </alternativeName>
</protein>
<dbReference type="PANTHER" id="PTHR10229:SF0">
    <property type="entry name" value="GTP-BINDING PROTEIN 6-RELATED"/>
    <property type="match status" value="1"/>
</dbReference>
<dbReference type="GO" id="GO:0005525">
    <property type="term" value="F:GTP binding"/>
    <property type="evidence" value="ECO:0007669"/>
    <property type="project" value="UniProtKB-UniRule"/>
</dbReference>
<evidence type="ECO:0000313" key="12">
    <source>
        <dbReference type="Proteomes" id="UP000886861"/>
    </source>
</evidence>
<dbReference type="PIRSF" id="PIRSF006809">
    <property type="entry name" value="GTP-binding_hflX_prd"/>
    <property type="match status" value="1"/>
</dbReference>
<dbReference type="InterPro" id="IPR005225">
    <property type="entry name" value="Small_GTP-bd"/>
</dbReference>
<comment type="subunit">
    <text evidence="6">Monomer. Associates with the 50S ribosomal subunit.</text>
</comment>
<dbReference type="PANTHER" id="PTHR10229">
    <property type="entry name" value="GTP-BINDING PROTEIN HFLX"/>
    <property type="match status" value="1"/>
</dbReference>
<comment type="similarity">
    <text evidence="6">Belongs to the TRAFAC class OBG-HflX-like GTPase superfamily. HflX GTPase family.</text>
</comment>
<dbReference type="NCBIfam" id="TIGR00231">
    <property type="entry name" value="small_GTP"/>
    <property type="match status" value="1"/>
</dbReference>
<evidence type="ECO:0000256" key="2">
    <source>
        <dbReference type="ARBA" id="ARBA00022723"/>
    </source>
</evidence>
<dbReference type="EMBL" id="DVOJ01000001">
    <property type="protein sequence ID" value="HIV00954.1"/>
    <property type="molecule type" value="Genomic_DNA"/>
</dbReference>
<dbReference type="Proteomes" id="UP000886861">
    <property type="component" value="Unassembled WGS sequence"/>
</dbReference>
<evidence type="ECO:0000259" key="10">
    <source>
        <dbReference type="PROSITE" id="PS51705"/>
    </source>
</evidence>
<sequence>MKYSTEKVKEYAYLIGVTFRNNISYEEDLKELTRLAETAGLEVVGQNGQYVREITPATLLGSGKLEEIREEVQKLNANVVVVDYELSGSQASNISEILGVKVIDRMALILDIFAQRATSNEGMLQVELAQLKYTLPRLNQIQGTSGRFGSAGVGMRGPGETKLEMDRRAIRLKIQKLEKEIEKIKSQRDLKRQKRSTSGKKKVAIVGYTNSGKSTLLNAISKAGIYADDKLFATLETTSRNVWLGDDKQIILTDTVGFINKLPHMLVDAFASTLEEALDADLILHVVDISNPNFREQIKVVNDTLKEIGAENIPEIIAYNKCDKIHEEIILKENEIYISAKTGKNLENLKELIKKYI</sequence>
<dbReference type="Gene3D" id="3.40.50.11060">
    <property type="entry name" value="GTPase HflX, N-terminal domain"/>
    <property type="match status" value="1"/>
</dbReference>
<dbReference type="Gene3D" id="6.10.250.2860">
    <property type="match status" value="1"/>
</dbReference>
<proteinExistence type="inferred from homology"/>
<name>A0A9D1SY76_9FIRM</name>
<feature type="domain" description="Hflx-type G" evidence="10">
    <location>
        <begin position="201"/>
        <end position="357"/>
    </location>
</feature>
<evidence type="ECO:0000256" key="4">
    <source>
        <dbReference type="ARBA" id="ARBA00022842"/>
    </source>
</evidence>
<dbReference type="NCBIfam" id="TIGR03156">
    <property type="entry name" value="GTP_HflX"/>
    <property type="match status" value="1"/>
</dbReference>
<keyword evidence="3 6" id="KW-0547">Nucleotide-binding</keyword>
<keyword evidence="5 6" id="KW-0342">GTP-binding</keyword>
<evidence type="ECO:0000256" key="9">
    <source>
        <dbReference type="SAM" id="Coils"/>
    </source>
</evidence>
<feature type="binding site" evidence="8">
    <location>
        <position position="214"/>
    </location>
    <ligand>
        <name>Mg(2+)</name>
        <dbReference type="ChEBI" id="CHEBI:18420"/>
    </ligand>
</feature>
<feature type="binding site" evidence="7">
    <location>
        <begin position="320"/>
        <end position="323"/>
    </location>
    <ligand>
        <name>GTP</name>
        <dbReference type="ChEBI" id="CHEBI:37565"/>
    </ligand>
</feature>
<evidence type="ECO:0000256" key="1">
    <source>
        <dbReference type="ARBA" id="ARBA00022490"/>
    </source>
</evidence>
<keyword evidence="9" id="KW-0175">Coiled coil</keyword>
<feature type="coiled-coil region" evidence="9">
    <location>
        <begin position="160"/>
        <end position="194"/>
    </location>
</feature>
<evidence type="ECO:0000256" key="7">
    <source>
        <dbReference type="PIRSR" id="PIRSR006809-1"/>
    </source>
</evidence>
<dbReference type="InterPro" id="IPR006073">
    <property type="entry name" value="GTP-bd"/>
</dbReference>
<evidence type="ECO:0000256" key="8">
    <source>
        <dbReference type="PIRSR" id="PIRSR006809-2"/>
    </source>
</evidence>
<dbReference type="SUPFAM" id="SSF52540">
    <property type="entry name" value="P-loop containing nucleoside triphosphate hydrolases"/>
    <property type="match status" value="1"/>
</dbReference>
<dbReference type="InterPro" id="IPR030394">
    <property type="entry name" value="G_HFLX_dom"/>
</dbReference>
<dbReference type="InterPro" id="IPR027417">
    <property type="entry name" value="P-loop_NTPase"/>
</dbReference>
<reference evidence="11" key="2">
    <citation type="journal article" date="2021" name="PeerJ">
        <title>Extensive microbial diversity within the chicken gut microbiome revealed by metagenomics and culture.</title>
        <authorList>
            <person name="Gilroy R."/>
            <person name="Ravi A."/>
            <person name="Getino M."/>
            <person name="Pursley I."/>
            <person name="Horton D.L."/>
            <person name="Alikhan N.F."/>
            <person name="Baker D."/>
            <person name="Gharbi K."/>
            <person name="Hall N."/>
            <person name="Watson M."/>
            <person name="Adriaenssens E.M."/>
            <person name="Foster-Nyarko E."/>
            <person name="Jarju S."/>
            <person name="Secka A."/>
            <person name="Antonio M."/>
            <person name="Oren A."/>
            <person name="Chaudhuri R.R."/>
            <person name="La Ragione R."/>
            <person name="Hildebrand F."/>
            <person name="Pallen M.J."/>
        </authorList>
    </citation>
    <scope>NUCLEOTIDE SEQUENCE</scope>
    <source>
        <strain evidence="11">CHK186-9395</strain>
    </source>
</reference>
<feature type="binding site" evidence="7">
    <location>
        <begin position="254"/>
        <end position="257"/>
    </location>
    <ligand>
        <name>GTP</name>
        <dbReference type="ChEBI" id="CHEBI:37565"/>
    </ligand>
</feature>
<comment type="subcellular location">
    <subcellularLocation>
        <location evidence="6">Cytoplasm</location>
    </subcellularLocation>
    <text evidence="6">May associate with membranes.</text>
</comment>
<feature type="binding site" evidence="7">
    <location>
        <begin position="207"/>
        <end position="214"/>
    </location>
    <ligand>
        <name>GTP</name>
        <dbReference type="ChEBI" id="CHEBI:37565"/>
    </ligand>
</feature>